<protein>
    <submittedName>
        <fullName evidence="2">Hypothetical_protein</fullName>
    </submittedName>
</protein>
<dbReference type="Proteomes" id="UP001642409">
    <property type="component" value="Unassembled WGS sequence"/>
</dbReference>
<keyword evidence="3" id="KW-1185">Reference proteome</keyword>
<name>A0AA86P270_9EUKA</name>
<sequence>MGPDPLINEKGPLLYADFCSINIIHKYMQNQVHDIAIKYMQIKYIKQSPLQINYYFLLLFQTEFELEFVTNYCNQIRLKAFQYVIVAGIVSIISLEQDSQFTGTQINTPTKLTQSYAYCKHTLKNSTKSIYFTRAAHQRKLLLLLEENSEYNIIQK</sequence>
<evidence type="ECO:0000313" key="2">
    <source>
        <dbReference type="EMBL" id="CAL6108564.1"/>
    </source>
</evidence>
<evidence type="ECO:0000313" key="1">
    <source>
        <dbReference type="EMBL" id="CAI9931207.1"/>
    </source>
</evidence>
<reference evidence="1" key="1">
    <citation type="submission" date="2023-06" db="EMBL/GenBank/DDBJ databases">
        <authorList>
            <person name="Kurt Z."/>
        </authorList>
    </citation>
    <scope>NUCLEOTIDE SEQUENCE</scope>
</reference>
<evidence type="ECO:0000313" key="3">
    <source>
        <dbReference type="Proteomes" id="UP001642409"/>
    </source>
</evidence>
<organism evidence="1">
    <name type="scientific">Hexamita inflata</name>
    <dbReference type="NCBI Taxonomy" id="28002"/>
    <lineage>
        <taxon>Eukaryota</taxon>
        <taxon>Metamonada</taxon>
        <taxon>Diplomonadida</taxon>
        <taxon>Hexamitidae</taxon>
        <taxon>Hexamitinae</taxon>
        <taxon>Hexamita</taxon>
    </lineage>
</organism>
<proteinExistence type="predicted"/>
<dbReference type="EMBL" id="CATOUU010000475">
    <property type="protein sequence ID" value="CAI9931207.1"/>
    <property type="molecule type" value="Genomic_DNA"/>
</dbReference>
<reference evidence="2 3" key="2">
    <citation type="submission" date="2024-07" db="EMBL/GenBank/DDBJ databases">
        <authorList>
            <person name="Akdeniz Z."/>
        </authorList>
    </citation>
    <scope>NUCLEOTIDE SEQUENCE [LARGE SCALE GENOMIC DNA]</scope>
</reference>
<comment type="caution">
    <text evidence="1">The sequence shown here is derived from an EMBL/GenBank/DDBJ whole genome shotgun (WGS) entry which is preliminary data.</text>
</comment>
<dbReference type="EMBL" id="CAXDID020000653">
    <property type="protein sequence ID" value="CAL6108564.1"/>
    <property type="molecule type" value="Genomic_DNA"/>
</dbReference>
<gene>
    <name evidence="1" type="ORF">HINF_LOCUS18852</name>
    <name evidence="2" type="ORF">HINF_LOCUS75028</name>
</gene>
<accession>A0AA86P270</accession>
<dbReference type="AlphaFoldDB" id="A0AA86P270"/>